<sequence>MNLSYAFLENNFGGAFFSHPNKHEKDFQNRSTLDLADLANQMLLFCF</sequence>
<accession>I7GNE9</accession>
<dbReference type="AlphaFoldDB" id="I7GNE9"/>
<reference evidence="1" key="1">
    <citation type="journal article" date="2007" name="PLoS Biol.">
        <title>Rate of evolution in brain-expressed genes in humans and other primates.</title>
        <authorList>
            <person name="Wang H.-Y."/>
            <person name="Chien H.-C."/>
            <person name="Osada N."/>
            <person name="Hashimoto K."/>
            <person name="Sugano S."/>
            <person name="Gojobori T."/>
            <person name="Chou C.-K."/>
            <person name="Tsai S.-F."/>
            <person name="Wu C.-I."/>
            <person name="Shen C.-K.J."/>
        </authorList>
    </citation>
    <scope>NUCLEOTIDE SEQUENCE</scope>
</reference>
<evidence type="ECO:0000313" key="1">
    <source>
        <dbReference type="EMBL" id="BAE90095.1"/>
    </source>
</evidence>
<organism evidence="1">
    <name type="scientific">Macaca fascicularis</name>
    <name type="common">Crab-eating macaque</name>
    <name type="synonym">Cynomolgus monkey</name>
    <dbReference type="NCBI Taxonomy" id="9541"/>
    <lineage>
        <taxon>Eukaryota</taxon>
        <taxon>Metazoa</taxon>
        <taxon>Chordata</taxon>
        <taxon>Craniata</taxon>
        <taxon>Vertebrata</taxon>
        <taxon>Euteleostomi</taxon>
        <taxon>Mammalia</taxon>
        <taxon>Eutheria</taxon>
        <taxon>Euarchontoglires</taxon>
        <taxon>Primates</taxon>
        <taxon>Haplorrhini</taxon>
        <taxon>Catarrhini</taxon>
        <taxon>Cercopithecidae</taxon>
        <taxon>Cercopithecinae</taxon>
        <taxon>Macaca</taxon>
    </lineage>
</organism>
<dbReference type="EMBL" id="AB173033">
    <property type="protein sequence ID" value="BAE90095.1"/>
    <property type="molecule type" value="mRNA"/>
</dbReference>
<proteinExistence type="evidence at transcript level"/>
<name>I7GNE9_MACFA</name>
<protein>
    <submittedName>
        <fullName evidence="1">Macaca fascicularis brain cDNA, clone: QflA-20682</fullName>
    </submittedName>
</protein>